<dbReference type="Proteomes" id="UP000604083">
    <property type="component" value="Unassembled WGS sequence"/>
</dbReference>
<accession>A0A934RR01</accession>
<dbReference type="PROSITE" id="PS50234">
    <property type="entry name" value="VWFA"/>
    <property type="match status" value="1"/>
</dbReference>
<reference evidence="2" key="1">
    <citation type="submission" date="2021-01" db="EMBL/GenBank/DDBJ databases">
        <title>Modified the classification status of verrucomicrobia.</title>
        <authorList>
            <person name="Feng X."/>
        </authorList>
    </citation>
    <scope>NUCLEOTIDE SEQUENCE</scope>
    <source>
        <strain evidence="2">KCTC 12986</strain>
    </source>
</reference>
<evidence type="ECO:0000313" key="2">
    <source>
        <dbReference type="EMBL" id="MBK1835313.1"/>
    </source>
</evidence>
<dbReference type="EMBL" id="JAENIO010000048">
    <property type="protein sequence ID" value="MBK1835313.1"/>
    <property type="molecule type" value="Genomic_DNA"/>
</dbReference>
<organism evidence="2 3">
    <name type="scientific">Roseibacillus ishigakijimensis</name>
    <dbReference type="NCBI Taxonomy" id="454146"/>
    <lineage>
        <taxon>Bacteria</taxon>
        <taxon>Pseudomonadati</taxon>
        <taxon>Verrucomicrobiota</taxon>
        <taxon>Verrucomicrobiia</taxon>
        <taxon>Verrucomicrobiales</taxon>
        <taxon>Verrucomicrobiaceae</taxon>
        <taxon>Roseibacillus</taxon>
    </lineage>
</organism>
<dbReference type="SUPFAM" id="SSF53300">
    <property type="entry name" value="vWA-like"/>
    <property type="match status" value="1"/>
</dbReference>
<evidence type="ECO:0000313" key="3">
    <source>
        <dbReference type="Proteomes" id="UP000604083"/>
    </source>
</evidence>
<sequence length="666" mass="70604">MKRTLLSLLAASPLLGAESPTAIIVLDASGSMWGQIEGKAKIEIARDVISDLLEELPSELELGLVAYGHRRKGDCEDIELLIPPGEVNREHFEAVVGNILPKGMTPLTSAVEFAAEGLNYKENKASVILVTDGLETCDKDPCAVAQALEKQGIDFTAHVVAFDLAAEDALSVECLAKETGGQFLPAGDAASLATALTMAVEDVVAPPEKEEAKEEAAAEEAPVTLVVPESVPAGSKFSVKWEAEGDIRKNDYITIVPADAEEGTWKNYSYAKDGSPLDLTALPEEGPAEVRYLSGETRKTLGRAALQLTPVEASLEAPETAVAGAAVSITWTGPAYPGDFLTIVSADTEEGAYAKYAYAKKGENTVEVLAPITPGPCEIRYLLGQGSETLARKTITITEATATVSAPEKVLAGAEVEVSWSGPMNEGDFITIVPKDTEEGKYAKYEYAKKEKQPAKILAPLEPGLAEVRYLTGQGYTTLARTELLIEEATISLDAPETVGAGSVVTVSWTGPNNPQDFITIVPADAEEGTYKKYGYTAQGATLKIEAPLDAGPAEVRYLSGQGSRTLARIPLTITASEITLRAPDSAVAASEVTIEWTGPNNPGDYLTIVPKEAEDGRYGKYDYTTKGTPLQVVAPAEAGPCEIRYMAGQGGRVLHRIPLNVTASE</sequence>
<gene>
    <name evidence="2" type="ORF">JIN78_14685</name>
</gene>
<dbReference type="AlphaFoldDB" id="A0A934RR01"/>
<dbReference type="Pfam" id="PF13519">
    <property type="entry name" value="VWA_2"/>
    <property type="match status" value="1"/>
</dbReference>
<dbReference type="InterPro" id="IPR036465">
    <property type="entry name" value="vWFA_dom_sf"/>
</dbReference>
<dbReference type="Gene3D" id="3.40.50.410">
    <property type="entry name" value="von Willebrand factor, type A domain"/>
    <property type="match status" value="1"/>
</dbReference>
<comment type="caution">
    <text evidence="2">The sequence shown here is derived from an EMBL/GenBank/DDBJ whole genome shotgun (WGS) entry which is preliminary data.</text>
</comment>
<name>A0A934RR01_9BACT</name>
<evidence type="ECO:0000259" key="1">
    <source>
        <dbReference type="PROSITE" id="PS50234"/>
    </source>
</evidence>
<dbReference type="InterPro" id="IPR002035">
    <property type="entry name" value="VWF_A"/>
</dbReference>
<proteinExistence type="predicted"/>
<protein>
    <submittedName>
        <fullName evidence="2">VWA domain-containing protein</fullName>
    </submittedName>
</protein>
<feature type="domain" description="VWFA" evidence="1">
    <location>
        <begin position="21"/>
        <end position="200"/>
    </location>
</feature>
<dbReference type="RefSeq" id="WP_200392749.1">
    <property type="nucleotide sequence ID" value="NZ_JAENIO010000048.1"/>
</dbReference>
<keyword evidence="3" id="KW-1185">Reference proteome</keyword>
<dbReference type="SMART" id="SM00327">
    <property type="entry name" value="VWA"/>
    <property type="match status" value="1"/>
</dbReference>